<dbReference type="GO" id="GO:0005634">
    <property type="term" value="C:nucleus"/>
    <property type="evidence" value="ECO:0007669"/>
    <property type="project" value="TreeGrafter"/>
</dbReference>
<feature type="region of interest" description="Disordered" evidence="1">
    <location>
        <begin position="454"/>
        <end position="479"/>
    </location>
</feature>
<evidence type="ECO:0000256" key="1">
    <source>
        <dbReference type="SAM" id="MobiDB-lite"/>
    </source>
</evidence>
<reference evidence="2 3" key="1">
    <citation type="submission" date="2024-03" db="EMBL/GenBank/DDBJ databases">
        <title>WGS assembly of Saponaria officinalis var. Norfolk2.</title>
        <authorList>
            <person name="Jenkins J."/>
            <person name="Shu S."/>
            <person name="Grimwood J."/>
            <person name="Barry K."/>
            <person name="Goodstein D."/>
            <person name="Schmutz J."/>
            <person name="Leebens-Mack J."/>
            <person name="Osbourn A."/>
        </authorList>
    </citation>
    <scope>NUCLEOTIDE SEQUENCE [LARGE SCALE GENOMIC DNA]</scope>
    <source>
        <strain evidence="3">cv. Norfolk2</strain>
        <strain evidence="2">JIC</strain>
        <tissue evidence="2">Leaf</tissue>
    </source>
</reference>
<organism evidence="2 3">
    <name type="scientific">Saponaria officinalis</name>
    <name type="common">Common soapwort</name>
    <name type="synonym">Lychnis saponaria</name>
    <dbReference type="NCBI Taxonomy" id="3572"/>
    <lineage>
        <taxon>Eukaryota</taxon>
        <taxon>Viridiplantae</taxon>
        <taxon>Streptophyta</taxon>
        <taxon>Embryophyta</taxon>
        <taxon>Tracheophyta</taxon>
        <taxon>Spermatophyta</taxon>
        <taxon>Magnoliopsida</taxon>
        <taxon>eudicotyledons</taxon>
        <taxon>Gunneridae</taxon>
        <taxon>Pentapetalae</taxon>
        <taxon>Caryophyllales</taxon>
        <taxon>Caryophyllaceae</taxon>
        <taxon>Caryophylleae</taxon>
        <taxon>Saponaria</taxon>
    </lineage>
</organism>
<evidence type="ECO:0008006" key="4">
    <source>
        <dbReference type="Google" id="ProtNLM"/>
    </source>
</evidence>
<comment type="caution">
    <text evidence="2">The sequence shown here is derived from an EMBL/GenBank/DDBJ whole genome shotgun (WGS) entry which is preliminary data.</text>
</comment>
<evidence type="ECO:0000313" key="2">
    <source>
        <dbReference type="EMBL" id="KAK9664246.1"/>
    </source>
</evidence>
<dbReference type="Proteomes" id="UP001443914">
    <property type="component" value="Unassembled WGS sequence"/>
</dbReference>
<gene>
    <name evidence="2" type="ORF">RND81_14G028300</name>
</gene>
<accession>A0AAW1GPM3</accession>
<dbReference type="GO" id="GO:0045893">
    <property type="term" value="P:positive regulation of DNA-templated transcription"/>
    <property type="evidence" value="ECO:0007669"/>
    <property type="project" value="TreeGrafter"/>
</dbReference>
<dbReference type="GO" id="GO:0048578">
    <property type="term" value="P:positive regulation of long-day photoperiodism, flowering"/>
    <property type="evidence" value="ECO:0007669"/>
    <property type="project" value="InterPro"/>
</dbReference>
<dbReference type="AlphaFoldDB" id="A0AAW1GPM3"/>
<sequence>MMGKSSKNAAVACHRTLKGQAKNRVQHLQLIINELQLARKQSRDGDIAKLEEQVNEVLREWKTELDEPTPASSLNGESLGSLEQFNSMLQYFDIEDDATSPLAGPPTMMVGNGNEHGHVLGVTECSGDKQVYYLNHTSEQHEFQRLQSELHVPQQHDFQNFVNHVSPHHEFHGFENHSLEQHDFQGFEHCNGAPDVQGTVVNNIGASGLNNLVANNLNMSNQLNVHQNFDNEVFLSASDIGQWGRLDDLSDFSDVLPNVNLQPSAFLGPKCALWDCARPAQVSEICNNYCSSFHAELARKECPPGTGPVLRPGGIGLKDGPLILALRSKIQGNDVGIPECPGAASTKSPWNDPELFDISILEGEKIREWLFFDKPRRAFETGNRKQRSLPDHEGRGWHESRKLPLNEYGGRKRSYYADPQPQKDFDWHLYEYEVDSCDAFALYRLELKAAGDKKSPKLKVAEEKKKKSPNTKSTTDPLLDLQKQMHRLTAVVSTEDKPSGNLISDFGNLLDSSTPTDTHLHTP</sequence>
<proteinExistence type="predicted"/>
<dbReference type="EMBL" id="JBDFQZ010000014">
    <property type="protein sequence ID" value="KAK9664245.1"/>
    <property type="molecule type" value="Genomic_DNA"/>
</dbReference>
<dbReference type="InterPro" id="IPR039277">
    <property type="entry name" value="VOZ1/VOZ2"/>
</dbReference>
<dbReference type="PANTHER" id="PTHR33873:SF15">
    <property type="entry name" value="TRANSCRIPTION FACTOR VOZ2"/>
    <property type="match status" value="1"/>
</dbReference>
<protein>
    <recommendedName>
        <fullName evidence="4">Transcription factor VOZ1</fullName>
    </recommendedName>
</protein>
<dbReference type="GO" id="GO:0043565">
    <property type="term" value="F:sequence-specific DNA binding"/>
    <property type="evidence" value="ECO:0007669"/>
    <property type="project" value="TreeGrafter"/>
</dbReference>
<keyword evidence="3" id="KW-1185">Reference proteome</keyword>
<feature type="compositionally biased region" description="Basic and acidic residues" evidence="1">
    <location>
        <begin position="454"/>
        <end position="465"/>
    </location>
</feature>
<feature type="region of interest" description="Disordered" evidence="1">
    <location>
        <begin position="381"/>
        <end position="400"/>
    </location>
</feature>
<dbReference type="PANTHER" id="PTHR33873">
    <property type="entry name" value="TRANSCRIPTION FACTOR VOZ1"/>
    <property type="match status" value="1"/>
</dbReference>
<dbReference type="EMBL" id="JBDFQZ010000014">
    <property type="protein sequence ID" value="KAK9664247.1"/>
    <property type="molecule type" value="Genomic_DNA"/>
</dbReference>
<name>A0AAW1GPM3_SAPOF</name>
<dbReference type="EMBL" id="JBDFQZ010000014">
    <property type="protein sequence ID" value="KAK9664246.1"/>
    <property type="molecule type" value="Genomic_DNA"/>
</dbReference>
<evidence type="ECO:0000313" key="3">
    <source>
        <dbReference type="Proteomes" id="UP001443914"/>
    </source>
</evidence>